<evidence type="ECO:0000256" key="1">
    <source>
        <dbReference type="SAM" id="MobiDB-lite"/>
    </source>
</evidence>
<feature type="region of interest" description="Disordered" evidence="1">
    <location>
        <begin position="1"/>
        <end position="25"/>
    </location>
</feature>
<keyword evidence="4" id="KW-1185">Reference proteome</keyword>
<proteinExistence type="predicted"/>
<evidence type="ECO:0000313" key="3">
    <source>
        <dbReference type="EMBL" id="SFV24807.1"/>
    </source>
</evidence>
<gene>
    <name evidence="3" type="ORF">SAMN04487966_11412</name>
</gene>
<sequence length="98" mass="11050">MTRIQENTMETAQTDPAVRTEEAQEALERLGRGDRARLRLAQWRQGWVLAKIDAPLPGRVQRLVPEWASTQMGRVGIGLCALAVLMLWLVPFWILAGL</sequence>
<name>A0A1I7MS94_9MICC</name>
<dbReference type="Proteomes" id="UP000198881">
    <property type="component" value="Unassembled WGS sequence"/>
</dbReference>
<keyword evidence="2" id="KW-0472">Membrane</keyword>
<dbReference type="EMBL" id="FPCG01000014">
    <property type="protein sequence ID" value="SFV24807.1"/>
    <property type="molecule type" value="Genomic_DNA"/>
</dbReference>
<reference evidence="3 4" key="1">
    <citation type="submission" date="2016-10" db="EMBL/GenBank/DDBJ databases">
        <authorList>
            <person name="de Groot N.N."/>
        </authorList>
    </citation>
    <scope>NUCLEOTIDE SEQUENCE [LARGE SCALE GENOMIC DNA]</scope>
    <source>
        <strain evidence="3 4">CGMCC 1.7054</strain>
    </source>
</reference>
<keyword evidence="2" id="KW-0812">Transmembrane</keyword>
<feature type="compositionally biased region" description="Polar residues" evidence="1">
    <location>
        <begin position="1"/>
        <end position="14"/>
    </location>
</feature>
<dbReference type="AlphaFoldDB" id="A0A1I7MS94"/>
<protein>
    <submittedName>
        <fullName evidence="3">Uncharacterized protein</fullName>
    </submittedName>
</protein>
<keyword evidence="2" id="KW-1133">Transmembrane helix</keyword>
<evidence type="ECO:0000256" key="2">
    <source>
        <dbReference type="SAM" id="Phobius"/>
    </source>
</evidence>
<dbReference type="RefSeq" id="WP_091699385.1">
    <property type="nucleotide sequence ID" value="NZ_FPCG01000014.1"/>
</dbReference>
<organism evidence="3 4">
    <name type="scientific">Micrococcus terreus</name>
    <dbReference type="NCBI Taxonomy" id="574650"/>
    <lineage>
        <taxon>Bacteria</taxon>
        <taxon>Bacillati</taxon>
        <taxon>Actinomycetota</taxon>
        <taxon>Actinomycetes</taxon>
        <taxon>Micrococcales</taxon>
        <taxon>Micrococcaceae</taxon>
        <taxon>Micrococcus</taxon>
    </lineage>
</organism>
<feature type="transmembrane region" description="Helical" evidence="2">
    <location>
        <begin position="75"/>
        <end position="96"/>
    </location>
</feature>
<accession>A0A1I7MS94</accession>
<evidence type="ECO:0000313" key="4">
    <source>
        <dbReference type="Proteomes" id="UP000198881"/>
    </source>
</evidence>
<dbReference type="STRING" id="574650.SAMN04487966_11412"/>